<evidence type="ECO:0000256" key="9">
    <source>
        <dbReference type="ARBA" id="ARBA00023010"/>
    </source>
</evidence>
<dbReference type="FunFam" id="1.20.5.820:FF:000001">
    <property type="entry name" value="Transport protein Sec61 subunit gamma"/>
    <property type="match status" value="1"/>
</dbReference>
<dbReference type="Pfam" id="PF00584">
    <property type="entry name" value="SecE"/>
    <property type="match status" value="1"/>
</dbReference>
<evidence type="ECO:0000256" key="14">
    <source>
        <dbReference type="SAM" id="Phobius"/>
    </source>
</evidence>
<comment type="function">
    <text evidence="12">Component of SEC61 channel-forming translocon complex that mediates transport of signal peptide-containing precursor polypeptides across the endoplasmic reticulum (ER). Forms a ribosome receptor and a gated pore in the ER membrane, both functions required for cotranslational translocation of nascent polypeptides. The SEC61 channel is also involved in ER membrane insertion of transmembrane proteins: it mediates membrane insertion of the first few transmembrane segments of proteins, while insertion of subsequent transmembrane regions of multi-pass membrane proteins is mediated by the multi-pass translocon (MPT) complex. The SEC61 channel cooperates with the translocating protein TRAM1 to import nascent proteins into the ER.</text>
</comment>
<evidence type="ECO:0000256" key="6">
    <source>
        <dbReference type="ARBA" id="ARBA00022824"/>
    </source>
</evidence>
<dbReference type="SUPFAM" id="SSF103456">
    <property type="entry name" value="Preprotein translocase SecE subunit"/>
    <property type="match status" value="1"/>
</dbReference>
<evidence type="ECO:0000256" key="7">
    <source>
        <dbReference type="ARBA" id="ARBA00022927"/>
    </source>
</evidence>
<evidence type="ECO:0000256" key="3">
    <source>
        <dbReference type="ARBA" id="ARBA00018528"/>
    </source>
</evidence>
<dbReference type="EMBL" id="JBBHLL010000156">
    <property type="protein sequence ID" value="KAK7812224.1"/>
    <property type="molecule type" value="Genomic_DNA"/>
</dbReference>
<dbReference type="NCBIfam" id="TIGR00327">
    <property type="entry name" value="secE_euk_arch"/>
    <property type="match status" value="1"/>
</dbReference>
<dbReference type="GO" id="GO:0006886">
    <property type="term" value="P:intracellular protein transport"/>
    <property type="evidence" value="ECO:0007669"/>
    <property type="project" value="InterPro"/>
</dbReference>
<dbReference type="PANTHER" id="PTHR12309">
    <property type="entry name" value="SEC61 GAMMA SUBUNIT"/>
    <property type="match status" value="1"/>
</dbReference>
<evidence type="ECO:0000313" key="16">
    <source>
        <dbReference type="Proteomes" id="UP001488838"/>
    </source>
</evidence>
<dbReference type="GO" id="GO:0008320">
    <property type="term" value="F:protein transmembrane transporter activity"/>
    <property type="evidence" value="ECO:0007669"/>
    <property type="project" value="InterPro"/>
</dbReference>
<name>A0AAW0ICD5_MYOGA</name>
<evidence type="ECO:0000313" key="15">
    <source>
        <dbReference type="EMBL" id="KAK7812224.1"/>
    </source>
</evidence>
<feature type="compositionally biased region" description="Acidic residues" evidence="13">
    <location>
        <begin position="311"/>
        <end position="346"/>
    </location>
</feature>
<dbReference type="HAMAP" id="MF_00422">
    <property type="entry name" value="SecE"/>
    <property type="match status" value="1"/>
</dbReference>
<evidence type="ECO:0000256" key="1">
    <source>
        <dbReference type="ARBA" id="ARBA00004389"/>
    </source>
</evidence>
<dbReference type="Gene3D" id="1.20.5.820">
    <property type="entry name" value="Preprotein translocase SecE subunit"/>
    <property type="match status" value="1"/>
</dbReference>
<dbReference type="InterPro" id="IPR023391">
    <property type="entry name" value="Prot_translocase_SecE_dom_sf"/>
</dbReference>
<feature type="region of interest" description="Disordered" evidence="13">
    <location>
        <begin position="297"/>
        <end position="417"/>
    </location>
</feature>
<dbReference type="InterPro" id="IPR008158">
    <property type="entry name" value="Translocase_Sec61-g"/>
</dbReference>
<sequence>MMEFYKQAFFRNSSRLSSELLAQTQVLGREMEGSDELNESSELTMNCNSLVKDDVGSTEQALTVKSPLLPIKERKQMCEVTLQGSVGWTVSKSTTSSRAGQAAVPQSAMDQVMQFVEPSRQFVKDSIRLVKRCTKPDRKEFQKIAMAIAIGFAIMGFISFFVKLIHIPINNIIDYTFDTYERNLCLIQKTFLIGAEEMCQCVRSLNHQNSIIHCAMIDCSAEIQQRKSVGSSEPGSLRPTLPWDLCPSGLKTTTEEPRRIWPWLIPTFPASSPPGGENKFQDSQRYIKKACLRQKEERRRGKEEKEKEEEKENEEEEEEEKEEEEGEEGEEEEEEEEEEGEEEKEEEEKRKKKKKRRRRRRRKKKKKKRICSWDHHQPISVTSTPAAVSATLRPSPYKPHMSVSGTEKSISLQGSQA</sequence>
<dbReference type="PROSITE" id="PS01067">
    <property type="entry name" value="SECE_SEC61G"/>
    <property type="match status" value="1"/>
</dbReference>
<evidence type="ECO:0000256" key="10">
    <source>
        <dbReference type="ARBA" id="ARBA00023136"/>
    </source>
</evidence>
<accession>A0AAW0ICD5</accession>
<dbReference type="GO" id="GO:0005789">
    <property type="term" value="C:endoplasmic reticulum membrane"/>
    <property type="evidence" value="ECO:0007669"/>
    <property type="project" value="UniProtKB-SubCell"/>
</dbReference>
<evidence type="ECO:0000256" key="13">
    <source>
        <dbReference type="SAM" id="MobiDB-lite"/>
    </source>
</evidence>
<dbReference type="AlphaFoldDB" id="A0AAW0ICD5"/>
<evidence type="ECO:0000256" key="2">
    <source>
        <dbReference type="ARBA" id="ARBA00008274"/>
    </source>
</evidence>
<dbReference type="InterPro" id="IPR001901">
    <property type="entry name" value="Translocase_SecE/Sec61-g"/>
</dbReference>
<comment type="subunit">
    <text evidence="11">The SEC61 channel-forming translocon complex consists of channel-forming core components SEC61A1, SEC61B and SEC61G and different auxiliary components such as SEC62 and SEC63. The SEC61 channel associates with the multi-pass translocon (MPT) complex.</text>
</comment>
<evidence type="ECO:0000256" key="12">
    <source>
        <dbReference type="ARBA" id="ARBA00056173"/>
    </source>
</evidence>
<keyword evidence="5 14" id="KW-0812">Transmembrane</keyword>
<protein>
    <recommendedName>
        <fullName evidence="3">Protein transport protein Sec61 subunit gamma</fullName>
    </recommendedName>
</protein>
<keyword evidence="9" id="KW-0811">Translocation</keyword>
<feature type="compositionally biased region" description="Basic and acidic residues" evidence="13">
    <location>
        <begin position="297"/>
        <end position="310"/>
    </location>
</feature>
<comment type="similarity">
    <text evidence="2">Belongs to the SecE/SEC61-gamma family.</text>
</comment>
<reference evidence="15 16" key="1">
    <citation type="journal article" date="2023" name="bioRxiv">
        <title>Conserved and derived expression patterns and positive selection on dental genes reveal complex evolutionary context of ever-growing rodent molars.</title>
        <authorList>
            <person name="Calamari Z.T."/>
            <person name="Song A."/>
            <person name="Cohen E."/>
            <person name="Akter M."/>
            <person name="Roy R.D."/>
            <person name="Hallikas O."/>
            <person name="Christensen M.M."/>
            <person name="Li P."/>
            <person name="Marangoni P."/>
            <person name="Jernvall J."/>
            <person name="Klein O.D."/>
        </authorList>
    </citation>
    <scope>NUCLEOTIDE SEQUENCE [LARGE SCALE GENOMIC DNA]</scope>
    <source>
        <strain evidence="15">V071</strain>
    </source>
</reference>
<comment type="subcellular location">
    <subcellularLocation>
        <location evidence="1">Endoplasmic reticulum membrane</location>
        <topology evidence="1">Single-pass membrane protein</topology>
    </subcellularLocation>
</comment>
<evidence type="ECO:0000256" key="11">
    <source>
        <dbReference type="ARBA" id="ARBA00046516"/>
    </source>
</evidence>
<feature type="compositionally biased region" description="Basic residues" evidence="13">
    <location>
        <begin position="350"/>
        <end position="370"/>
    </location>
</feature>
<dbReference type="SUPFAM" id="SSF48371">
    <property type="entry name" value="ARM repeat"/>
    <property type="match status" value="1"/>
</dbReference>
<comment type="caution">
    <text evidence="15">The sequence shown here is derived from an EMBL/GenBank/DDBJ whole genome shotgun (WGS) entry which is preliminary data.</text>
</comment>
<organism evidence="15 16">
    <name type="scientific">Myodes glareolus</name>
    <name type="common">Bank vole</name>
    <name type="synonym">Clethrionomys glareolus</name>
    <dbReference type="NCBI Taxonomy" id="447135"/>
    <lineage>
        <taxon>Eukaryota</taxon>
        <taxon>Metazoa</taxon>
        <taxon>Chordata</taxon>
        <taxon>Craniata</taxon>
        <taxon>Vertebrata</taxon>
        <taxon>Euteleostomi</taxon>
        <taxon>Mammalia</taxon>
        <taxon>Eutheria</taxon>
        <taxon>Euarchontoglires</taxon>
        <taxon>Glires</taxon>
        <taxon>Rodentia</taxon>
        <taxon>Myomorpha</taxon>
        <taxon>Muroidea</taxon>
        <taxon>Cricetidae</taxon>
        <taxon>Arvicolinae</taxon>
        <taxon>Myodes</taxon>
    </lineage>
</organism>
<dbReference type="Proteomes" id="UP001488838">
    <property type="component" value="Unassembled WGS sequence"/>
</dbReference>
<keyword evidence="16" id="KW-1185">Reference proteome</keyword>
<dbReference type="GO" id="GO:0006605">
    <property type="term" value="P:protein targeting"/>
    <property type="evidence" value="ECO:0007669"/>
    <property type="project" value="InterPro"/>
</dbReference>
<keyword evidence="6" id="KW-0256">Endoplasmic reticulum</keyword>
<gene>
    <name evidence="15" type="ORF">U0070_010983</name>
</gene>
<keyword evidence="7" id="KW-0653">Protein transport</keyword>
<dbReference type="InterPro" id="IPR016024">
    <property type="entry name" value="ARM-type_fold"/>
</dbReference>
<proteinExistence type="inferred from homology"/>
<feature type="compositionally biased region" description="Polar residues" evidence="13">
    <location>
        <begin position="403"/>
        <end position="417"/>
    </location>
</feature>
<keyword evidence="10 14" id="KW-0472">Membrane</keyword>
<evidence type="ECO:0000256" key="4">
    <source>
        <dbReference type="ARBA" id="ARBA00022448"/>
    </source>
</evidence>
<keyword evidence="8 14" id="KW-1133">Transmembrane helix</keyword>
<feature type="transmembrane region" description="Helical" evidence="14">
    <location>
        <begin position="144"/>
        <end position="162"/>
    </location>
</feature>
<evidence type="ECO:0000256" key="8">
    <source>
        <dbReference type="ARBA" id="ARBA00022989"/>
    </source>
</evidence>
<evidence type="ECO:0000256" key="5">
    <source>
        <dbReference type="ARBA" id="ARBA00022692"/>
    </source>
</evidence>
<keyword evidence="4" id="KW-0813">Transport</keyword>